<dbReference type="GO" id="GO:0008270">
    <property type="term" value="F:zinc ion binding"/>
    <property type="evidence" value="ECO:0007669"/>
    <property type="project" value="UniProtKB-KW"/>
</dbReference>
<gene>
    <name evidence="15" type="ORF">APLA_LOCUS8801</name>
</gene>
<evidence type="ECO:0000256" key="2">
    <source>
        <dbReference type="ARBA" id="ARBA00022723"/>
    </source>
</evidence>
<evidence type="ECO:0000256" key="4">
    <source>
        <dbReference type="ARBA" id="ARBA00022833"/>
    </source>
</evidence>
<comment type="caution">
    <text evidence="15">The sequence shown here is derived from an EMBL/GenBank/DDBJ whole genome shotgun (WGS) entry which is preliminary data.</text>
</comment>
<dbReference type="InterPro" id="IPR044101">
    <property type="entry name" value="NR_DBD_ROR"/>
</dbReference>
<evidence type="ECO:0000313" key="16">
    <source>
        <dbReference type="Proteomes" id="UP000494106"/>
    </source>
</evidence>
<keyword evidence="16" id="KW-1185">Reference proteome</keyword>
<evidence type="ECO:0000256" key="3">
    <source>
        <dbReference type="ARBA" id="ARBA00022771"/>
    </source>
</evidence>
<evidence type="ECO:0000256" key="8">
    <source>
        <dbReference type="ARBA" id="ARBA00023170"/>
    </source>
</evidence>
<evidence type="ECO:0000256" key="11">
    <source>
        <dbReference type="ARBA" id="ARBA00072676"/>
    </source>
</evidence>
<dbReference type="Pfam" id="PF00105">
    <property type="entry name" value="zf-C4"/>
    <property type="match status" value="1"/>
</dbReference>
<evidence type="ECO:0000259" key="14">
    <source>
        <dbReference type="PROSITE" id="PS51030"/>
    </source>
</evidence>
<keyword evidence="6" id="KW-0238">DNA-binding</keyword>
<dbReference type="EMBL" id="CADEBC010000511">
    <property type="protein sequence ID" value="CAB3241688.1"/>
    <property type="molecule type" value="Genomic_DNA"/>
</dbReference>
<organism evidence="15 16">
    <name type="scientific">Arctia plantaginis</name>
    <name type="common">Wood tiger moth</name>
    <name type="synonym">Phalaena plantaginis</name>
    <dbReference type="NCBI Taxonomy" id="874455"/>
    <lineage>
        <taxon>Eukaryota</taxon>
        <taxon>Metazoa</taxon>
        <taxon>Ecdysozoa</taxon>
        <taxon>Arthropoda</taxon>
        <taxon>Hexapoda</taxon>
        <taxon>Insecta</taxon>
        <taxon>Pterygota</taxon>
        <taxon>Neoptera</taxon>
        <taxon>Endopterygota</taxon>
        <taxon>Lepidoptera</taxon>
        <taxon>Glossata</taxon>
        <taxon>Ditrysia</taxon>
        <taxon>Noctuoidea</taxon>
        <taxon>Erebidae</taxon>
        <taxon>Arctiinae</taxon>
        <taxon>Arctia</taxon>
    </lineage>
</organism>
<keyword evidence="5" id="KW-0805">Transcription regulation</keyword>
<dbReference type="InterPro" id="IPR001628">
    <property type="entry name" value="Znf_hrmn_rcpt"/>
</dbReference>
<evidence type="ECO:0000256" key="5">
    <source>
        <dbReference type="ARBA" id="ARBA00023015"/>
    </source>
</evidence>
<evidence type="ECO:0000256" key="6">
    <source>
        <dbReference type="ARBA" id="ARBA00023125"/>
    </source>
</evidence>
<feature type="region of interest" description="Disordered" evidence="13">
    <location>
        <begin position="303"/>
        <end position="326"/>
    </location>
</feature>
<protein>
    <recommendedName>
        <fullName evidence="11">Probable nuclear hormone receptor HR3</fullName>
    </recommendedName>
    <alternativeName>
        <fullName evidence="12">Nuclear receptor subfamily 1 group F member 4</fullName>
    </alternativeName>
</protein>
<evidence type="ECO:0000256" key="1">
    <source>
        <dbReference type="ARBA" id="ARBA00004123"/>
    </source>
</evidence>
<dbReference type="GO" id="GO:0000978">
    <property type="term" value="F:RNA polymerase II cis-regulatory region sequence-specific DNA binding"/>
    <property type="evidence" value="ECO:0007669"/>
    <property type="project" value="TreeGrafter"/>
</dbReference>
<feature type="region of interest" description="Disordered" evidence="13">
    <location>
        <begin position="201"/>
        <end position="225"/>
    </location>
</feature>
<reference evidence="15 16" key="1">
    <citation type="submission" date="2020-04" db="EMBL/GenBank/DDBJ databases">
        <authorList>
            <person name="Wallbank WR R."/>
            <person name="Pardo Diaz C."/>
            <person name="Kozak K."/>
            <person name="Martin S."/>
            <person name="Jiggins C."/>
            <person name="Moest M."/>
            <person name="Warren A I."/>
            <person name="Byers J.R.P. K."/>
            <person name="Montejo-Kovacevich G."/>
            <person name="Yen C E."/>
        </authorList>
    </citation>
    <scope>NUCLEOTIDE SEQUENCE [LARGE SCALE GENOMIC DNA]</scope>
</reference>
<proteinExistence type="predicted"/>
<feature type="region of interest" description="Disordered" evidence="13">
    <location>
        <begin position="1"/>
        <end position="30"/>
    </location>
</feature>
<dbReference type="PANTHER" id="PTHR45805:SF2">
    <property type="entry name" value="NUCLEAR HORMONE RECEPTOR HR3-RELATED"/>
    <property type="match status" value="1"/>
</dbReference>
<dbReference type="OrthoDB" id="8832025at2759"/>
<evidence type="ECO:0000256" key="7">
    <source>
        <dbReference type="ARBA" id="ARBA00023163"/>
    </source>
</evidence>
<evidence type="ECO:0000313" key="15">
    <source>
        <dbReference type="EMBL" id="CAB3241688.1"/>
    </source>
</evidence>
<dbReference type="PRINTS" id="PR00047">
    <property type="entry name" value="STROIDFINGER"/>
</dbReference>
<keyword evidence="8" id="KW-0675">Receptor</keyword>
<evidence type="ECO:0000256" key="13">
    <source>
        <dbReference type="SAM" id="MobiDB-lite"/>
    </source>
</evidence>
<evidence type="ECO:0000256" key="9">
    <source>
        <dbReference type="ARBA" id="ARBA00023242"/>
    </source>
</evidence>
<dbReference type="GO" id="GO:0005634">
    <property type="term" value="C:nucleus"/>
    <property type="evidence" value="ECO:0007669"/>
    <property type="project" value="UniProtKB-SubCell"/>
</dbReference>
<sequence>MNNNNQFHDLFGSQWPPDQHGGHSSASTMLHQSQGLPQGMQLKREPHTDVPGMHNQMGMDISGSVADSTSPPPGSSDGMFGSSMSGMFMDKKAANSIRAQIEIIPCKVCGDKSSGVHYGVITCEGCKGFFRRSQSTVVNYQCPRTKACVVDRVNRNRCQYCRLQKCLKLGMSRDAVKFGRMSKKQREKVEDEVRYHRAQMRAQADTAPDSVYDTQQQTPSSSDQFHHYNGYSAYGSPLSPYYNNVGPALTSNMGGIQPPTQQQQSYEAPSDYVDSTTPITYESKQTGGFLDPDFISHDEQQKGTTIVRPSGSTSTTTITTPTTSMRPSAINEIPRRIQEFDRYEQERIQSPVSISSGVINIKQEIKPETSMGVDNLVASYVDSTTFLHSPSNIQHSPMEIQNSVLVSGQSSVSLTSEDLSPDDLTSSSGHGRLMDPLNMNMSGMGMVNPNAVSNRRHQGSSHSSNDDLPCFLL</sequence>
<keyword evidence="9" id="KW-0539">Nucleus</keyword>
<keyword evidence="7" id="KW-0804">Transcription</keyword>
<dbReference type="PROSITE" id="PS51030">
    <property type="entry name" value="NUCLEAR_REC_DBD_2"/>
    <property type="match status" value="1"/>
</dbReference>
<feature type="domain" description="Nuclear receptor" evidence="14">
    <location>
        <begin position="103"/>
        <end position="178"/>
    </location>
</feature>
<dbReference type="FunFam" id="3.30.50.10:FF:000003">
    <property type="entry name" value="Nuclear orphan receptor ROR-beta"/>
    <property type="match status" value="1"/>
</dbReference>
<accession>A0A8S1AB67</accession>
<evidence type="ECO:0000256" key="10">
    <source>
        <dbReference type="ARBA" id="ARBA00055215"/>
    </source>
</evidence>
<keyword evidence="2" id="KW-0479">Metal-binding</keyword>
<dbReference type="AlphaFoldDB" id="A0A8S1AB67"/>
<dbReference type="Proteomes" id="UP000494106">
    <property type="component" value="Unassembled WGS sequence"/>
</dbReference>
<feature type="compositionally biased region" description="Low complexity" evidence="13">
    <location>
        <begin position="310"/>
        <end position="324"/>
    </location>
</feature>
<comment type="subcellular location">
    <subcellularLocation>
        <location evidence="1">Nucleus</location>
    </subcellularLocation>
</comment>
<dbReference type="PANTHER" id="PTHR45805">
    <property type="entry name" value="NUCLEAR HORMONE RECEPTOR HR3-RELATED"/>
    <property type="match status" value="1"/>
</dbReference>
<evidence type="ECO:0000256" key="12">
    <source>
        <dbReference type="ARBA" id="ARBA00077334"/>
    </source>
</evidence>
<comment type="function">
    <text evidence="10">Putative receptor whose ligand is not yet known.</text>
</comment>
<dbReference type="GO" id="GO:0004879">
    <property type="term" value="F:nuclear receptor activity"/>
    <property type="evidence" value="ECO:0007669"/>
    <property type="project" value="TreeGrafter"/>
</dbReference>
<dbReference type="InterPro" id="IPR013088">
    <property type="entry name" value="Znf_NHR/GATA"/>
</dbReference>
<feature type="region of interest" description="Disordered" evidence="13">
    <location>
        <begin position="409"/>
        <end position="431"/>
    </location>
</feature>
<dbReference type="PROSITE" id="PS00031">
    <property type="entry name" value="NUCLEAR_REC_DBD_1"/>
    <property type="match status" value="1"/>
</dbReference>
<feature type="compositionally biased region" description="Low complexity" evidence="13">
    <location>
        <begin position="213"/>
        <end position="223"/>
    </location>
</feature>
<keyword evidence="3" id="KW-0863">Zinc-finger</keyword>
<name>A0A8S1AB67_ARCPL</name>
<feature type="region of interest" description="Disordered" evidence="13">
    <location>
        <begin position="447"/>
        <end position="468"/>
    </location>
</feature>
<dbReference type="SUPFAM" id="SSF57716">
    <property type="entry name" value="Glucocorticoid receptor-like (DNA-binding domain)"/>
    <property type="match status" value="1"/>
</dbReference>
<dbReference type="CDD" id="cd06968">
    <property type="entry name" value="NR_DBD_ROR"/>
    <property type="match status" value="1"/>
</dbReference>
<dbReference type="Gene3D" id="3.30.50.10">
    <property type="entry name" value="Erythroid Transcription Factor GATA-1, subunit A"/>
    <property type="match status" value="1"/>
</dbReference>
<keyword evidence="4" id="KW-0862">Zinc</keyword>
<dbReference type="SMART" id="SM00399">
    <property type="entry name" value="ZnF_C4"/>
    <property type="match status" value="1"/>
</dbReference>